<sequence length="1135" mass="128147">MPNLSSHKQVKAWLYLLILFVASSSFDVLIVYSNRTKAIMQNLMTSTELFNKNSTEIFYCNDLYFDEEISNHPNLIAVFDITNNLNSQFEIAKVCEFNLLVHFLVSDSLPYQSKWTFLLSSSKEDLSKAIASTLTYFNWVDGVAIADVERYASLYTMASEYSSKINLISVGSNTVFQNLVGREIMELGCSLFYLLLDKALSLELQKNLVSSKLIVNGTGILLIEDGSYGSSIEGALAIVDKGRELVDSKERYLIDIISEMIDALSNVSSSYSMQKVLEERCINRHCLTEFSLINIQEAKRKIVGSIKNGKLSLNLPIIFPGNSTNIPISQKKVLFFSASNGPTDPGGNPVALVPINTRGVTLAVKHMNTGTEILQNFQIKLNGFDCGVNIYNPDFCLSCFGKDINKIGLAHIGGLSSSMAMGDMITFKKLNKTTPLVSATNTEVSLGNSTKYPYYSRVNLNNYDLAAQIPLFLKTIGWRNIALIYQNNSIGVNFNFIVSQAAAKQNVKILNTNRAIPASMTREQIKNWTNVFQEIIDLKVRLVVMTLNAPVCNYAIEVFYDLGLRKGDILFYTGYLDHLNSVGTNDEFLYKRIELGIPLMSTWQSMFIGNKGIEVHDELYSTYNNTEPGLFACPYFDAAYLIGSALDWTINRGLDYENPAIFQKSIRDVKFIGCTGTVYIQRNTNDRSINSLAIKANSYSPDKGVTVYTLGYLEPSSADFLTIIHPIVYSDGTTIKPPDFRGTNNNCPFDNKLKQTFYMGRALVFGICFIIAVITAIITFIIWKKWWNIKIEELKTRQEISIQDFIIGASIGIEFFQLLSMGPDIRPLNSFIADIGDLLSLDLESFLKLENGKFWWLSTSVIGLCGLWILLCYIVLFRIDEKYEHISLFRALGFFADKLMPILGNLCFIPFVSILLDIYVCDESIGNSFTKSFLSKDCYQFCWQGSHIIYVVLSTFALFCYEPLAVFCRPLWQELQSNLHVKSIPLHLMSKTVIQVILVVMNKTLKRSSEIAHGCVFTVLIILYTGFIWKFKAYNYGRFNWWQQLSLIGVAWITLLSTACAIFGNASFPYLPLILSGWFLIVVVGLIVQRKKYPSLLYRQKAKDTSTLFKFAFSFGKKSQMLHSKITPQKLDFYK</sequence>
<feature type="transmembrane region" description="Helical" evidence="5">
    <location>
        <begin position="804"/>
        <end position="822"/>
    </location>
</feature>
<dbReference type="InterPro" id="IPR028082">
    <property type="entry name" value="Peripla_BP_I"/>
</dbReference>
<feature type="transmembrane region" description="Helical" evidence="5">
    <location>
        <begin position="1011"/>
        <end position="1029"/>
    </location>
</feature>
<name>A0AAU9ISE8_9CILI</name>
<dbReference type="PANTHER" id="PTHR30483">
    <property type="entry name" value="LEUCINE-SPECIFIC-BINDING PROTEIN"/>
    <property type="match status" value="1"/>
</dbReference>
<evidence type="ECO:0000256" key="4">
    <source>
        <dbReference type="ARBA" id="ARBA00023136"/>
    </source>
</evidence>
<dbReference type="GO" id="GO:0016020">
    <property type="term" value="C:membrane"/>
    <property type="evidence" value="ECO:0007669"/>
    <property type="project" value="UniProtKB-SubCell"/>
</dbReference>
<keyword evidence="8" id="KW-1185">Reference proteome</keyword>
<dbReference type="InterPro" id="IPR001828">
    <property type="entry name" value="ANF_lig-bd_rcpt"/>
</dbReference>
<comment type="subcellular location">
    <subcellularLocation>
        <location evidence="1">Membrane</location>
    </subcellularLocation>
</comment>
<evidence type="ECO:0000313" key="8">
    <source>
        <dbReference type="Proteomes" id="UP001162131"/>
    </source>
</evidence>
<dbReference type="Proteomes" id="UP001162131">
    <property type="component" value="Unassembled WGS sequence"/>
</dbReference>
<evidence type="ECO:0000256" key="3">
    <source>
        <dbReference type="ARBA" id="ARBA00022989"/>
    </source>
</evidence>
<organism evidence="7 8">
    <name type="scientific">Blepharisma stoltei</name>
    <dbReference type="NCBI Taxonomy" id="1481888"/>
    <lineage>
        <taxon>Eukaryota</taxon>
        <taxon>Sar</taxon>
        <taxon>Alveolata</taxon>
        <taxon>Ciliophora</taxon>
        <taxon>Postciliodesmatophora</taxon>
        <taxon>Heterotrichea</taxon>
        <taxon>Heterotrichida</taxon>
        <taxon>Blepharismidae</taxon>
        <taxon>Blepharisma</taxon>
    </lineage>
</organism>
<keyword evidence="3 5" id="KW-1133">Transmembrane helix</keyword>
<reference evidence="7" key="1">
    <citation type="submission" date="2021-09" db="EMBL/GenBank/DDBJ databases">
        <authorList>
            <consortium name="AG Swart"/>
            <person name="Singh M."/>
            <person name="Singh A."/>
            <person name="Seah K."/>
            <person name="Emmerich C."/>
        </authorList>
    </citation>
    <scope>NUCLEOTIDE SEQUENCE</scope>
    <source>
        <strain evidence="7">ATCC30299</strain>
    </source>
</reference>
<dbReference type="PANTHER" id="PTHR30483:SF6">
    <property type="entry name" value="PERIPLASMIC BINDING PROTEIN OF ABC TRANSPORTER FOR NATURAL AMINO ACIDS"/>
    <property type="match status" value="1"/>
</dbReference>
<evidence type="ECO:0000256" key="1">
    <source>
        <dbReference type="ARBA" id="ARBA00004370"/>
    </source>
</evidence>
<dbReference type="AlphaFoldDB" id="A0AAU9ISE8"/>
<evidence type="ECO:0000256" key="5">
    <source>
        <dbReference type="SAM" id="Phobius"/>
    </source>
</evidence>
<dbReference type="SUPFAM" id="SSF53822">
    <property type="entry name" value="Periplasmic binding protein-like I"/>
    <property type="match status" value="1"/>
</dbReference>
<evidence type="ECO:0000259" key="6">
    <source>
        <dbReference type="Pfam" id="PF01094"/>
    </source>
</evidence>
<evidence type="ECO:0000256" key="2">
    <source>
        <dbReference type="ARBA" id="ARBA00022692"/>
    </source>
</evidence>
<feature type="transmembrane region" description="Helical" evidence="5">
    <location>
        <begin position="1070"/>
        <end position="1088"/>
    </location>
</feature>
<gene>
    <name evidence="7" type="ORF">BSTOLATCC_MIC16759</name>
</gene>
<dbReference type="EMBL" id="CAJZBQ010000016">
    <property type="protein sequence ID" value="CAG9316651.1"/>
    <property type="molecule type" value="Genomic_DNA"/>
</dbReference>
<proteinExistence type="predicted"/>
<dbReference type="Gene3D" id="3.40.50.2300">
    <property type="match status" value="2"/>
</dbReference>
<evidence type="ECO:0000313" key="7">
    <source>
        <dbReference type="EMBL" id="CAG9316651.1"/>
    </source>
</evidence>
<accession>A0AAU9ISE8</accession>
<feature type="transmembrane region" description="Helical" evidence="5">
    <location>
        <begin position="1041"/>
        <end position="1064"/>
    </location>
</feature>
<protein>
    <recommendedName>
        <fullName evidence="6">Receptor ligand binding region domain-containing protein</fullName>
    </recommendedName>
</protein>
<dbReference type="Pfam" id="PF01094">
    <property type="entry name" value="ANF_receptor"/>
    <property type="match status" value="1"/>
</dbReference>
<feature type="transmembrane region" description="Helical" evidence="5">
    <location>
        <begin position="948"/>
        <end position="972"/>
    </location>
</feature>
<feature type="transmembrane region" description="Helical" evidence="5">
    <location>
        <begin position="12"/>
        <end position="32"/>
    </location>
</feature>
<feature type="transmembrane region" description="Helical" evidence="5">
    <location>
        <begin position="762"/>
        <end position="783"/>
    </location>
</feature>
<feature type="transmembrane region" description="Helical" evidence="5">
    <location>
        <begin position="854"/>
        <end position="879"/>
    </location>
</feature>
<keyword evidence="4 5" id="KW-0472">Membrane</keyword>
<comment type="caution">
    <text evidence="7">The sequence shown here is derived from an EMBL/GenBank/DDBJ whole genome shotgun (WGS) entry which is preliminary data.</text>
</comment>
<feature type="transmembrane region" description="Helical" evidence="5">
    <location>
        <begin position="899"/>
        <end position="920"/>
    </location>
</feature>
<feature type="domain" description="Receptor ligand binding region" evidence="6">
    <location>
        <begin position="360"/>
        <end position="683"/>
    </location>
</feature>
<dbReference type="InterPro" id="IPR051010">
    <property type="entry name" value="BCAA_transport"/>
</dbReference>
<keyword evidence="2 5" id="KW-0812">Transmembrane</keyword>